<feature type="chain" id="PRO_5046539774" evidence="2">
    <location>
        <begin position="20"/>
        <end position="416"/>
    </location>
</feature>
<dbReference type="EMBL" id="JARVKM010000042">
    <property type="protein sequence ID" value="KAK9774423.1"/>
    <property type="molecule type" value="Genomic_DNA"/>
</dbReference>
<organism evidence="3 4">
    <name type="scientific">Seiridium cardinale</name>
    <dbReference type="NCBI Taxonomy" id="138064"/>
    <lineage>
        <taxon>Eukaryota</taxon>
        <taxon>Fungi</taxon>
        <taxon>Dikarya</taxon>
        <taxon>Ascomycota</taxon>
        <taxon>Pezizomycotina</taxon>
        <taxon>Sordariomycetes</taxon>
        <taxon>Xylariomycetidae</taxon>
        <taxon>Amphisphaeriales</taxon>
        <taxon>Sporocadaceae</taxon>
        <taxon>Seiridium</taxon>
    </lineage>
</organism>
<gene>
    <name evidence="3" type="ORF">SCAR479_09028</name>
</gene>
<feature type="compositionally biased region" description="Low complexity" evidence="1">
    <location>
        <begin position="211"/>
        <end position="231"/>
    </location>
</feature>
<evidence type="ECO:0000313" key="3">
    <source>
        <dbReference type="EMBL" id="KAK9774423.1"/>
    </source>
</evidence>
<feature type="region of interest" description="Disordered" evidence="1">
    <location>
        <begin position="211"/>
        <end position="241"/>
    </location>
</feature>
<accession>A0ABR2XKV9</accession>
<protein>
    <submittedName>
        <fullName evidence="3">Uncharacterized protein</fullName>
    </submittedName>
</protein>
<dbReference type="Proteomes" id="UP001465668">
    <property type="component" value="Unassembled WGS sequence"/>
</dbReference>
<evidence type="ECO:0000313" key="4">
    <source>
        <dbReference type="Proteomes" id="UP001465668"/>
    </source>
</evidence>
<keyword evidence="4" id="KW-1185">Reference proteome</keyword>
<comment type="caution">
    <text evidence="3">The sequence shown here is derived from an EMBL/GenBank/DDBJ whole genome shotgun (WGS) entry which is preliminary data.</text>
</comment>
<feature type="signal peptide" evidence="2">
    <location>
        <begin position="1"/>
        <end position="19"/>
    </location>
</feature>
<evidence type="ECO:0000256" key="2">
    <source>
        <dbReference type="SAM" id="SignalP"/>
    </source>
</evidence>
<sequence length="416" mass="44568">MRVLTPLASLSWLIDSTLAAFRYMPAALNEMPLNKFQGSDGFNGGSGGAFWYNSIPIDRSVHMTLEEVYRIASGHFNWLKKEGDNHREVINFGTGGCLVPALWIPQTRVVSASCQAIADSLGVYWEPLDGQPEVEAELDTLMEDAWLEAEACIFYLSDSSSSQGKRYIGEDRDGRNMKRATACTATYTLAKSTSYPPESTLLSLAEKPVSTASSSSSSKTSSKASSTITTPPSKPSCYHQDVTPGNGASSAYCVCDKTVSLPELSQTAHAPVSQSCAYIALPTTSSKVVSIQTSTYTIDCQACIGVGGVENQGQQTYTKIPGCIIPTLPPIRVWLSNNTLSVGTSNNDKNGSTLLYKAYNGIKALCNGKTCDLTKNKFSIPQVPTVIHNSAGEGEGRIDDIKLGFTIGIANFTAIN</sequence>
<keyword evidence="2" id="KW-0732">Signal</keyword>
<evidence type="ECO:0000256" key="1">
    <source>
        <dbReference type="SAM" id="MobiDB-lite"/>
    </source>
</evidence>
<name>A0ABR2XKV9_9PEZI</name>
<reference evidence="3 4" key="1">
    <citation type="submission" date="2024-02" db="EMBL/GenBank/DDBJ databases">
        <title>First draft genome assembly of two strains of Seiridium cardinale.</title>
        <authorList>
            <person name="Emiliani G."/>
            <person name="Scali E."/>
        </authorList>
    </citation>
    <scope>NUCLEOTIDE SEQUENCE [LARGE SCALE GENOMIC DNA]</scope>
    <source>
        <strain evidence="3 4">BM-138-000479</strain>
    </source>
</reference>
<proteinExistence type="predicted"/>